<accession>A0A2K8MDS9</accession>
<dbReference type="PANTHER" id="PTHR35147:SF2">
    <property type="entry name" value="CHEMORECEPTOR GLUTAMINE DEAMIDASE CHED-RELATED"/>
    <property type="match status" value="1"/>
</dbReference>
<comment type="function">
    <text evidence="3">Probably deamidates glutamine residues to glutamate on methyl-accepting chemotaxis receptors (MCPs), playing an important role in chemotaxis.</text>
</comment>
<keyword evidence="2 3" id="KW-0378">Hydrolase</keyword>
<evidence type="ECO:0000256" key="2">
    <source>
        <dbReference type="ARBA" id="ARBA00022801"/>
    </source>
</evidence>
<dbReference type="Pfam" id="PF03975">
    <property type="entry name" value="CheD"/>
    <property type="match status" value="1"/>
</dbReference>
<dbReference type="GO" id="GO:0050568">
    <property type="term" value="F:protein-glutamine glutaminase activity"/>
    <property type="evidence" value="ECO:0007669"/>
    <property type="project" value="UniProtKB-UniRule"/>
</dbReference>
<dbReference type="InterPro" id="IPR038592">
    <property type="entry name" value="CheD-like_sf"/>
</dbReference>
<dbReference type="InterPro" id="IPR005659">
    <property type="entry name" value="Chemorcpt_Glu_NH3ase_CheD"/>
</dbReference>
<evidence type="ECO:0000256" key="3">
    <source>
        <dbReference type="HAMAP-Rule" id="MF_01440"/>
    </source>
</evidence>
<dbReference type="PANTHER" id="PTHR35147">
    <property type="entry name" value="CHEMORECEPTOR GLUTAMINE DEAMIDASE CHED-RELATED"/>
    <property type="match status" value="1"/>
</dbReference>
<evidence type="ECO:0000313" key="4">
    <source>
        <dbReference type="EMBL" id="ATY32048.1"/>
    </source>
</evidence>
<dbReference type="SUPFAM" id="SSF64438">
    <property type="entry name" value="CNF1/YfiH-like putative cysteine hydrolases"/>
    <property type="match status" value="1"/>
</dbReference>
<keyword evidence="5" id="KW-1185">Reference proteome</keyword>
<dbReference type="RefSeq" id="WP_100281857.1">
    <property type="nucleotide sequence ID" value="NZ_CP024923.1"/>
</dbReference>
<evidence type="ECO:0000313" key="5">
    <source>
        <dbReference type="Proteomes" id="UP000229081"/>
    </source>
</evidence>
<comment type="catalytic activity">
    <reaction evidence="3">
        <text>L-glutaminyl-[protein] + H2O = L-glutamyl-[protein] + NH4(+)</text>
        <dbReference type="Rhea" id="RHEA:16441"/>
        <dbReference type="Rhea" id="RHEA-COMP:10207"/>
        <dbReference type="Rhea" id="RHEA-COMP:10208"/>
        <dbReference type="ChEBI" id="CHEBI:15377"/>
        <dbReference type="ChEBI" id="CHEBI:28938"/>
        <dbReference type="ChEBI" id="CHEBI:29973"/>
        <dbReference type="ChEBI" id="CHEBI:30011"/>
        <dbReference type="EC" id="3.5.1.44"/>
    </reaction>
</comment>
<dbReference type="EMBL" id="CP024923">
    <property type="protein sequence ID" value="ATY32048.1"/>
    <property type="molecule type" value="Genomic_DNA"/>
</dbReference>
<name>A0A2K8MDS9_9SPHN</name>
<gene>
    <name evidence="3" type="primary">cheD</name>
    <name evidence="4" type="ORF">CVN68_08730</name>
</gene>
<keyword evidence="1 3" id="KW-0145">Chemotaxis</keyword>
<dbReference type="Proteomes" id="UP000229081">
    <property type="component" value="Chromosome"/>
</dbReference>
<reference evidence="4 5" key="1">
    <citation type="submission" date="2017-11" db="EMBL/GenBank/DDBJ databases">
        <title>Complete genome sequence of Sphingomonas sp. Strain Cra20, a psychrotolerant potential plant growth promoting rhizobacteria.</title>
        <authorList>
            <person name="Luo Y."/>
        </authorList>
    </citation>
    <scope>NUCLEOTIDE SEQUENCE [LARGE SCALE GENOMIC DNA]</scope>
    <source>
        <strain evidence="4 5">Cra20</strain>
    </source>
</reference>
<dbReference type="KEGG" id="sphc:CVN68_08730"/>
<dbReference type="OrthoDB" id="9807202at2"/>
<comment type="similarity">
    <text evidence="3">Belongs to the CheD family.</text>
</comment>
<sequence length="174" mass="18504">MRRVAIVQGENAIVAEPDVVITTLLGSCVAACLYDPVAKVGGMNHFLLGEPSADHRVSVGDMQRYGVHAMELLINGMMKKGAMRTRLRAHLYGGANIVSGLGSIGSSNAAFAHRFMKTEGIEVAHSDVGGTSARKIEFLPQEGRSRCTKVADRVPDRPPVPVALPPVGGDLELF</sequence>
<protein>
    <recommendedName>
        <fullName evidence="3">Probable chemoreceptor glutamine deamidase CheD</fullName>
        <ecNumber evidence="3">3.5.1.44</ecNumber>
    </recommendedName>
</protein>
<dbReference type="HAMAP" id="MF_01440">
    <property type="entry name" value="CheD"/>
    <property type="match status" value="1"/>
</dbReference>
<dbReference type="AlphaFoldDB" id="A0A2K8MDS9"/>
<dbReference type="EC" id="3.5.1.44" evidence="3"/>
<dbReference type="GO" id="GO:0006935">
    <property type="term" value="P:chemotaxis"/>
    <property type="evidence" value="ECO:0007669"/>
    <property type="project" value="UniProtKB-UniRule"/>
</dbReference>
<dbReference type="InterPro" id="IPR011324">
    <property type="entry name" value="Cytotoxic_necrot_fac-like_cat"/>
</dbReference>
<organism evidence="4 5">
    <name type="scientific">Sphingomonas psychrotolerans</name>
    <dbReference type="NCBI Taxonomy" id="1327635"/>
    <lineage>
        <taxon>Bacteria</taxon>
        <taxon>Pseudomonadati</taxon>
        <taxon>Pseudomonadota</taxon>
        <taxon>Alphaproteobacteria</taxon>
        <taxon>Sphingomonadales</taxon>
        <taxon>Sphingomonadaceae</taxon>
        <taxon>Sphingomonas</taxon>
    </lineage>
</organism>
<evidence type="ECO:0000256" key="1">
    <source>
        <dbReference type="ARBA" id="ARBA00022500"/>
    </source>
</evidence>
<proteinExistence type="inferred from homology"/>
<dbReference type="Gene3D" id="3.30.1330.200">
    <property type="match status" value="1"/>
</dbReference>
<dbReference type="CDD" id="cd16352">
    <property type="entry name" value="CheD"/>
    <property type="match status" value="1"/>
</dbReference>